<feature type="domain" description="AB hydrolase-1" evidence="1">
    <location>
        <begin position="32"/>
        <end position="288"/>
    </location>
</feature>
<proteinExistence type="predicted"/>
<dbReference type="Gene3D" id="3.40.50.1820">
    <property type="entry name" value="alpha/beta hydrolase"/>
    <property type="match status" value="1"/>
</dbReference>
<sequence length="301" mass="33093">MKSIRFTNAEISMSGNLFLPENFSEAERYPAIVVVHPSGGVKEQTSGLYAEKLAGHGFITLAYDASYQGESSGEPRQLENPYNRVEDISAAVDYLIAQNCIDEQRIGVLGICAGGGYAVHATMMDRRIKALGTVSAVNYGDMYRLGWEGDLQPSSSLELLGMAADQRTAEARGAVTGYLPTTPNSMEEAPNRDFAEAYEYYRTPRAMHRNASSKFTTRSLAQLITYDAFSHADVFLTQPVLVIAGSEAGTRWMTEAIYQRAASQKKSIHIVNGATHIAMYDKPDYVTEATEKFASFFSENL</sequence>
<dbReference type="InterPro" id="IPR051411">
    <property type="entry name" value="Polyketide_trans_af380"/>
</dbReference>
<dbReference type="AlphaFoldDB" id="A0A2K1QF87"/>
<dbReference type="EMBL" id="NWUO01000001">
    <property type="protein sequence ID" value="PNS13692.1"/>
    <property type="molecule type" value="Genomic_DNA"/>
</dbReference>
<dbReference type="PANTHER" id="PTHR47751:SF1">
    <property type="entry name" value="SUPERFAMILY HYDROLASE, PUTATIVE (AFU_ORTHOLOGUE AFUA_2G16580)-RELATED"/>
    <property type="match status" value="1"/>
</dbReference>
<evidence type="ECO:0000313" key="3">
    <source>
        <dbReference type="Proteomes" id="UP000236345"/>
    </source>
</evidence>
<dbReference type="Proteomes" id="UP000236345">
    <property type="component" value="Unassembled WGS sequence"/>
</dbReference>
<comment type="caution">
    <text evidence="2">The sequence shown here is derived from an EMBL/GenBank/DDBJ whole genome shotgun (WGS) entry which is preliminary data.</text>
</comment>
<dbReference type="PANTHER" id="PTHR47751">
    <property type="entry name" value="SUPERFAMILY HYDROLASE, PUTATIVE (AFU_ORTHOLOGUE AFUA_2G16580)-RELATED"/>
    <property type="match status" value="1"/>
</dbReference>
<evidence type="ECO:0000259" key="1">
    <source>
        <dbReference type="Pfam" id="PF12697"/>
    </source>
</evidence>
<dbReference type="SUPFAM" id="SSF53474">
    <property type="entry name" value="alpha/beta-Hydrolases"/>
    <property type="match status" value="1"/>
</dbReference>
<evidence type="ECO:0000313" key="2">
    <source>
        <dbReference type="EMBL" id="PNS13692.1"/>
    </source>
</evidence>
<dbReference type="Gene3D" id="1.10.10.800">
    <property type="match status" value="1"/>
</dbReference>
<name>A0A2K1QF87_9GAMM</name>
<dbReference type="InterPro" id="IPR029058">
    <property type="entry name" value="AB_hydrolase_fold"/>
</dbReference>
<protein>
    <recommendedName>
        <fullName evidence="1">AB hydrolase-1 domain-containing protein</fullName>
    </recommendedName>
</protein>
<accession>A0A2K1QF87</accession>
<reference evidence="3" key="1">
    <citation type="submission" date="2017-09" db="EMBL/GenBank/DDBJ databases">
        <authorList>
            <person name="Palmer M."/>
            <person name="Steenkamp E.T."/>
            <person name="Coetzee M.P."/>
            <person name="Avontuur J.R."/>
            <person name="Van Zyl E."/>
            <person name="Chan W.-Y."/>
            <person name="Blom J."/>
            <person name="Venter S.N."/>
        </authorList>
    </citation>
    <scope>NUCLEOTIDE SEQUENCE [LARGE SCALE GENOMIC DNA]</scope>
    <source>
        <strain evidence="3">QC88-366</strain>
    </source>
</reference>
<dbReference type="InterPro" id="IPR000073">
    <property type="entry name" value="AB_hydrolase_1"/>
</dbReference>
<keyword evidence="3" id="KW-1185">Reference proteome</keyword>
<organism evidence="2 3">
    <name type="scientific">Mixta theicola</name>
    <dbReference type="NCBI Taxonomy" id="1458355"/>
    <lineage>
        <taxon>Bacteria</taxon>
        <taxon>Pseudomonadati</taxon>
        <taxon>Pseudomonadota</taxon>
        <taxon>Gammaproteobacteria</taxon>
        <taxon>Enterobacterales</taxon>
        <taxon>Erwiniaceae</taxon>
        <taxon>Mixta</taxon>
    </lineage>
</organism>
<dbReference type="OrthoDB" id="9805123at2"/>
<dbReference type="Pfam" id="PF12697">
    <property type="entry name" value="Abhydrolase_6"/>
    <property type="match status" value="1"/>
</dbReference>
<gene>
    <name evidence="2" type="ORF">COO59_00035</name>
</gene>